<proteinExistence type="predicted"/>
<organism evidence="1 2">
    <name type="scientific">Lentzea pudingi</name>
    <dbReference type="NCBI Taxonomy" id="1789439"/>
    <lineage>
        <taxon>Bacteria</taxon>
        <taxon>Bacillati</taxon>
        <taxon>Actinomycetota</taxon>
        <taxon>Actinomycetes</taxon>
        <taxon>Pseudonocardiales</taxon>
        <taxon>Pseudonocardiaceae</taxon>
        <taxon>Lentzea</taxon>
    </lineage>
</organism>
<accession>A0ABQ2IDH7</accession>
<evidence type="ECO:0000313" key="2">
    <source>
        <dbReference type="Proteomes" id="UP000597656"/>
    </source>
</evidence>
<evidence type="ECO:0008006" key="3">
    <source>
        <dbReference type="Google" id="ProtNLM"/>
    </source>
</evidence>
<dbReference type="EMBL" id="BMNC01000007">
    <property type="protein sequence ID" value="GGN05247.1"/>
    <property type="molecule type" value="Genomic_DNA"/>
</dbReference>
<dbReference type="Proteomes" id="UP000597656">
    <property type="component" value="Unassembled WGS sequence"/>
</dbReference>
<reference evidence="2" key="1">
    <citation type="journal article" date="2019" name="Int. J. Syst. Evol. Microbiol.">
        <title>The Global Catalogue of Microorganisms (GCM) 10K type strain sequencing project: providing services to taxonomists for standard genome sequencing and annotation.</title>
        <authorList>
            <consortium name="The Broad Institute Genomics Platform"/>
            <consortium name="The Broad Institute Genome Sequencing Center for Infectious Disease"/>
            <person name="Wu L."/>
            <person name="Ma J."/>
        </authorList>
    </citation>
    <scope>NUCLEOTIDE SEQUENCE [LARGE SCALE GENOMIC DNA]</scope>
    <source>
        <strain evidence="2">CGMCC 4.7319</strain>
    </source>
</reference>
<gene>
    <name evidence="1" type="ORF">GCM10011609_50580</name>
</gene>
<protein>
    <recommendedName>
        <fullName evidence="3">DUF3800 domain-containing protein</fullName>
    </recommendedName>
</protein>
<name>A0ABQ2IDH7_9PSEU</name>
<comment type="caution">
    <text evidence="1">The sequence shown here is derived from an EMBL/GenBank/DDBJ whole genome shotgun (WGS) entry which is preliminary data.</text>
</comment>
<evidence type="ECO:0000313" key="1">
    <source>
        <dbReference type="EMBL" id="GGN05247.1"/>
    </source>
</evidence>
<sequence length="202" mass="22866">MKSFGPDWLELVNSGSELADERSVSVHAFADESRRNNTYLLAVALVSPGQLTKLRKLLMGLRMPNQRELHFKKETPARRKQILSALASAVVHVDIYLACCRKGEERARQACVARLTEDVLKVGVTRLVFDSREVRDDHDLLTIRTTLGRSAWGTGLFYEHLPSENDPLLWIPDIVAWCYGAGGDWLRRVRPLMGDVIDTRKP</sequence>
<keyword evidence="2" id="KW-1185">Reference proteome</keyword>